<dbReference type="Pfam" id="PF02801">
    <property type="entry name" value="Ketoacyl-synt_C"/>
    <property type="match status" value="1"/>
</dbReference>
<feature type="domain" description="Carrier" evidence="7">
    <location>
        <begin position="1706"/>
        <end position="1783"/>
    </location>
</feature>
<dbReference type="InterPro" id="IPR020841">
    <property type="entry name" value="PKS_Beta-ketoAc_synthase_dom"/>
</dbReference>
<dbReference type="FunFam" id="3.40.366.10:FF:000002">
    <property type="entry name" value="Probable polyketide synthase 2"/>
    <property type="match status" value="1"/>
</dbReference>
<dbReference type="PANTHER" id="PTHR43775">
    <property type="entry name" value="FATTY ACID SYNTHASE"/>
    <property type="match status" value="1"/>
</dbReference>
<dbReference type="Gene3D" id="3.30.70.3290">
    <property type="match status" value="1"/>
</dbReference>
<dbReference type="PROSITE" id="PS50075">
    <property type="entry name" value="CARRIER"/>
    <property type="match status" value="1"/>
</dbReference>
<dbReference type="Proteomes" id="UP000272025">
    <property type="component" value="Unassembled WGS sequence"/>
</dbReference>
<dbReference type="Pfam" id="PF16073">
    <property type="entry name" value="SAT"/>
    <property type="match status" value="1"/>
</dbReference>
<dbReference type="CDD" id="cd00833">
    <property type="entry name" value="PKS"/>
    <property type="match status" value="1"/>
</dbReference>
<dbReference type="InterPro" id="IPR016039">
    <property type="entry name" value="Thiolase-like"/>
</dbReference>
<sequence length="1783" mass="193267">MSFMYFNNDFPSGSVQDQLRHLHNHSKDNNHPVLARFIAEATRVIKEEIQCLPTELKTLILPFNNVFSWAENENLREGLVCGAVEGVLLVTLQLAAYIGYLEKNPADLRDASASGLCGLGVGLLSSTAVSLSPTVCELAVAGADAVRLAFRLGIHVIGVSENLEARDMSEKPDTWAYVVHRIDPAEVQNELDSINTRSNTPSTGKIFVSAVSPTSVTISGPPSTLKKLFSKSEFFRKARSMPLPVYGGLCHAPHVYGREDMQSIVYGSQLSTVTAKTVPLIPVYSTSTGLPYSAADAGALFECVVSELLEKAIHWHQTVGGLVNRIKRMGAEDVTFHCFGNSLPLNDLTAQVKSALQEAEAADSEVSINDLTSWIDQAAPAASVPRSPGQSKLAVVGMSCRLPGGATSNEKFWEILEKGLDVSRQIPADRFDISTHYDPEGKQINKTMTQYGCFIDEPGMFDAPFFNMSPREAQVVDPQMRLALVTAYEALEQAGFVPNRTPSTQLNRIGTYYGQAADDYREVNQGQEVNTYYIPGGCRAFGPGRINYFFKFAGPSYSIDTACSSGLAAIQVACQALWSGDIDMAVTGGVNVLTNPDGFAGLCNGHFLTKGPNACKTWDATADGYCRADGIGSLVIKRLEDAEADNDNILGVILGAGTNHSAEAVSITHPHAGHQSDLSRQVLRQAGVNPLDVSYVELHGTGTQAGDFEELQGIMDVYAPLTKARSKDKPLYIGAVKANVGHGESVAGTTALIKVLLMLQKNAIPPHVGIKTEINPRFPRDFDQRNLHIPLEMTDWTPVGGRKRLAAVNNFGAAGGNTTVVLEEAPTRLATEPDPRQTHVVAVSAKNKVSLAGNIKSLIGYLEDHPDTNLSNLSYTTTARRYQHTHRIAPICSSVDQLKKQLTTSLDGIESIRPVSKSGPQSIAFAFTGQGASYQSMSLELYQHVPVFRQTIDRLDALAQRQGFPSFILALDGSHGKDHEHSPVVTQLALVSTEIALAKYWASLGVQPDVVVGHSLGEYAAMHVAGVLTASDALFMVGRRAEMMQKKCTRGSHCMMAVRASLRQIAVAAPNERYTIACINSPSDTVLSGTTQEVDRVASVLEAAGFRCIKLSVAYAFHSEQVDPLLDDFEAICKTAVRFQEPKIPYISPLLGKVVFDGKTLNANYCRRATREPVDFVSALGNAQNVSTISAEDTVWIEIGPHPVCTAFVKSTIPSTLLALPSIHRTQDNLKTIAESMAALHLVGVKVSWTEFHHPFENRLRLLDLPTYSWNEKNYWLQYNGDWCLTKGNTFYGTQQTIGAKLGSSPPSRLQTSTVHEIIEETSDNSGCSLVIQSNLMQSDFYAAAYGHRMNDCGVVTSSIHADIAFTLGDYLHRNLLHLTGNMADMNIANLVVSKGLVANSDTSSPQLIRVTATTADTKSGAVDLTWQNVANDGTASEPFATANILFGDASEWLASWSPLTHLIQGRIEALERMAAEGKASRFSRNMAYTLFASNLVDYADKYRGMHSVVMHELEGFADIQLTSKESGVWTVPPYFIDSVAHLAGFIMNCSDSMDCKNNYCVTPGWKTMRFAKPLLPGAKYRSYVKMIPTVQDPTVYFGDVYIMQNDEIIGMVGGIQFRSFPRILLSRFFSPPDKNGAHGTKGKTQTTKSSPHTTVAKARHDDAVSKPSPPVKATATTTPPLPSQSASGTPSEPSATSPSAATIGAQSDSLADKALQIIAREAAMEVASLEDDASFDSLGIDSLMSLVIVEKLKIELDVKVGGSLFLDYPTIGNFKQWLLDIA</sequence>
<evidence type="ECO:0000256" key="4">
    <source>
        <dbReference type="ARBA" id="ARBA00023268"/>
    </source>
</evidence>
<dbReference type="Pfam" id="PF00550">
    <property type="entry name" value="PP-binding"/>
    <property type="match status" value="1"/>
</dbReference>
<evidence type="ECO:0000259" key="7">
    <source>
        <dbReference type="PROSITE" id="PS50075"/>
    </source>
</evidence>
<evidence type="ECO:0000256" key="6">
    <source>
        <dbReference type="SAM" id="MobiDB-lite"/>
    </source>
</evidence>
<dbReference type="InterPro" id="IPR014043">
    <property type="entry name" value="Acyl_transferase_dom"/>
</dbReference>
<dbReference type="Gene3D" id="1.10.1200.10">
    <property type="entry name" value="ACP-like"/>
    <property type="match status" value="1"/>
</dbReference>
<evidence type="ECO:0000256" key="1">
    <source>
        <dbReference type="ARBA" id="ARBA00022450"/>
    </source>
</evidence>
<dbReference type="FunFam" id="3.10.129.110:FF:000001">
    <property type="entry name" value="Sterigmatocystin biosynthesis polyketide synthase"/>
    <property type="match status" value="1"/>
</dbReference>
<feature type="region of interest" description="Disordered" evidence="6">
    <location>
        <begin position="1635"/>
        <end position="1705"/>
    </location>
</feature>
<gene>
    <name evidence="10" type="ORF">SODALDRAFT_338018</name>
</gene>
<proteinExistence type="predicted"/>
<keyword evidence="11" id="KW-1185">Reference proteome</keyword>
<evidence type="ECO:0000256" key="3">
    <source>
        <dbReference type="ARBA" id="ARBA00022679"/>
    </source>
</evidence>
<dbReference type="InterPro" id="IPR050091">
    <property type="entry name" value="PKS_NRPS_Biosynth_Enz"/>
</dbReference>
<dbReference type="PANTHER" id="PTHR43775:SF37">
    <property type="entry name" value="SI:DKEY-61P9.11"/>
    <property type="match status" value="1"/>
</dbReference>
<dbReference type="Gene3D" id="3.40.366.10">
    <property type="entry name" value="Malonyl-Coenzyme A Acyl Carrier Protein, domain 2"/>
    <property type="match status" value="2"/>
</dbReference>
<dbReference type="GO" id="GO:0004315">
    <property type="term" value="F:3-oxoacyl-[acyl-carrier-protein] synthase activity"/>
    <property type="evidence" value="ECO:0007669"/>
    <property type="project" value="InterPro"/>
</dbReference>
<dbReference type="PROSITE" id="PS52019">
    <property type="entry name" value="PKS_MFAS_DH"/>
    <property type="match status" value="1"/>
</dbReference>
<dbReference type="InterPro" id="IPR049900">
    <property type="entry name" value="PKS_mFAS_DH"/>
</dbReference>
<dbReference type="InterPro" id="IPR036736">
    <property type="entry name" value="ACP-like_sf"/>
</dbReference>
<organism evidence="10 11">
    <name type="scientific">Sodiomyces alkalinus (strain CBS 110278 / VKM F-3762 / F11)</name>
    <name type="common">Alkaliphilic filamentous fungus</name>
    <dbReference type="NCBI Taxonomy" id="1314773"/>
    <lineage>
        <taxon>Eukaryota</taxon>
        <taxon>Fungi</taxon>
        <taxon>Dikarya</taxon>
        <taxon>Ascomycota</taxon>
        <taxon>Pezizomycotina</taxon>
        <taxon>Sordariomycetes</taxon>
        <taxon>Hypocreomycetidae</taxon>
        <taxon>Glomerellales</taxon>
        <taxon>Plectosphaerellaceae</taxon>
        <taxon>Sodiomyces</taxon>
    </lineage>
</organism>
<feature type="active site" description="Proton acceptor; for dehydratase activity" evidence="5">
    <location>
        <position position="1348"/>
    </location>
</feature>
<dbReference type="EMBL" id="ML119069">
    <property type="protein sequence ID" value="ROT34557.1"/>
    <property type="molecule type" value="Genomic_DNA"/>
</dbReference>
<dbReference type="Pfam" id="PF22621">
    <property type="entry name" value="CurL-like_PKS_C"/>
    <property type="match status" value="1"/>
</dbReference>
<dbReference type="NCBIfam" id="TIGR04532">
    <property type="entry name" value="PT_fungal_PKS"/>
    <property type="match status" value="1"/>
</dbReference>
<dbReference type="GO" id="GO:0006633">
    <property type="term" value="P:fatty acid biosynthetic process"/>
    <property type="evidence" value="ECO:0007669"/>
    <property type="project" value="InterPro"/>
</dbReference>
<dbReference type="GO" id="GO:0004312">
    <property type="term" value="F:fatty acid synthase activity"/>
    <property type="evidence" value="ECO:0007669"/>
    <property type="project" value="TreeGrafter"/>
</dbReference>
<feature type="domain" description="PKS/mFAS DH" evidence="9">
    <location>
        <begin position="1316"/>
        <end position="1627"/>
    </location>
</feature>
<dbReference type="RefSeq" id="XP_028462363.1">
    <property type="nucleotide sequence ID" value="XM_028612743.1"/>
</dbReference>
<dbReference type="SMART" id="SM00827">
    <property type="entry name" value="PKS_AT"/>
    <property type="match status" value="1"/>
</dbReference>
<dbReference type="GO" id="GO:0005737">
    <property type="term" value="C:cytoplasm"/>
    <property type="evidence" value="ECO:0007669"/>
    <property type="project" value="TreeGrafter"/>
</dbReference>
<dbReference type="SUPFAM" id="SSF47336">
    <property type="entry name" value="ACP-like"/>
    <property type="match status" value="1"/>
</dbReference>
<evidence type="ECO:0000313" key="11">
    <source>
        <dbReference type="Proteomes" id="UP000272025"/>
    </source>
</evidence>
<dbReference type="SUPFAM" id="SSF52151">
    <property type="entry name" value="FabD/lysophospholipase-like"/>
    <property type="match status" value="1"/>
</dbReference>
<feature type="region of interest" description="N-terminal hotdog fold" evidence="5">
    <location>
        <begin position="1316"/>
        <end position="1452"/>
    </location>
</feature>
<keyword evidence="4" id="KW-0511">Multifunctional enzyme</keyword>
<dbReference type="InterPro" id="IPR030918">
    <property type="entry name" value="PT_fungal_PKS"/>
</dbReference>
<dbReference type="SUPFAM" id="SSF53901">
    <property type="entry name" value="Thiolase-like"/>
    <property type="match status" value="1"/>
</dbReference>
<dbReference type="Pfam" id="PF00109">
    <property type="entry name" value="ketoacyl-synt"/>
    <property type="match status" value="1"/>
</dbReference>
<dbReference type="InterPro" id="IPR018201">
    <property type="entry name" value="Ketoacyl_synth_AS"/>
</dbReference>
<dbReference type="FunFam" id="1.10.1200.10:FF:000011">
    <property type="entry name" value="Sterigmatocystin biosynthesis polyketide synthase"/>
    <property type="match status" value="1"/>
</dbReference>
<name>A0A3N2PJ38_SODAK</name>
<dbReference type="InterPro" id="IPR016036">
    <property type="entry name" value="Malonyl_transacylase_ACP-bd"/>
</dbReference>
<dbReference type="InterPro" id="IPR014031">
    <property type="entry name" value="Ketoacyl_synth_C"/>
</dbReference>
<evidence type="ECO:0000256" key="5">
    <source>
        <dbReference type="PROSITE-ProRule" id="PRU01363"/>
    </source>
</evidence>
<keyword evidence="1" id="KW-0596">Phosphopantetheine</keyword>
<dbReference type="Pfam" id="PF00698">
    <property type="entry name" value="Acyl_transf_1"/>
    <property type="match status" value="1"/>
</dbReference>
<feature type="region of interest" description="C-terminal hotdog fold" evidence="5">
    <location>
        <begin position="1480"/>
        <end position="1627"/>
    </location>
</feature>
<dbReference type="InterPro" id="IPR032088">
    <property type="entry name" value="SAT"/>
</dbReference>
<evidence type="ECO:0000259" key="8">
    <source>
        <dbReference type="PROSITE" id="PS52004"/>
    </source>
</evidence>
<dbReference type="InterPro" id="IPR001227">
    <property type="entry name" value="Ac_transferase_dom_sf"/>
</dbReference>
<keyword evidence="2" id="KW-0597">Phosphoprotein</keyword>
<dbReference type="InterPro" id="IPR042104">
    <property type="entry name" value="PKS_dehydratase_sf"/>
</dbReference>
<dbReference type="SUPFAM" id="SSF55048">
    <property type="entry name" value="Probable ACP-binding domain of malonyl-CoA ACP transacylase"/>
    <property type="match status" value="1"/>
</dbReference>
<dbReference type="InterPro" id="IPR009081">
    <property type="entry name" value="PP-bd_ACP"/>
</dbReference>
<reference evidence="10 11" key="1">
    <citation type="journal article" date="2018" name="Mol. Ecol.">
        <title>The obligate alkalophilic soda-lake fungus Sodiomyces alkalinus has shifted to a protein diet.</title>
        <authorList>
            <person name="Grum-Grzhimaylo A.A."/>
            <person name="Falkoski D.L."/>
            <person name="van den Heuvel J."/>
            <person name="Valero-Jimenez C.A."/>
            <person name="Min B."/>
            <person name="Choi I.G."/>
            <person name="Lipzen A."/>
            <person name="Daum C.G."/>
            <person name="Aanen D.K."/>
            <person name="Tsang A."/>
            <person name="Henrissat B."/>
            <person name="Bilanenko E.N."/>
            <person name="de Vries R.P."/>
            <person name="van Kan J.A.L."/>
            <person name="Grigoriev I.V."/>
            <person name="Debets A.J.M."/>
        </authorList>
    </citation>
    <scope>NUCLEOTIDE SEQUENCE [LARGE SCALE GENOMIC DNA]</scope>
    <source>
        <strain evidence="10 11">F11</strain>
    </source>
</reference>
<dbReference type="OrthoDB" id="329835at2759"/>
<feature type="domain" description="Ketosynthase family 3 (KS3)" evidence="8">
    <location>
        <begin position="390"/>
        <end position="824"/>
    </location>
</feature>
<feature type="active site" description="Proton donor; for dehydratase activity" evidence="5">
    <location>
        <position position="1538"/>
    </location>
</feature>
<dbReference type="STRING" id="1314773.A0A3N2PJ38"/>
<protein>
    <submittedName>
        <fullName evidence="10">Putative polyketide synthase</fullName>
    </submittedName>
</protein>
<evidence type="ECO:0000259" key="9">
    <source>
        <dbReference type="PROSITE" id="PS52019"/>
    </source>
</evidence>
<feature type="compositionally biased region" description="Low complexity" evidence="6">
    <location>
        <begin position="1672"/>
        <end position="1703"/>
    </location>
</feature>
<dbReference type="GO" id="GO:0005886">
    <property type="term" value="C:plasma membrane"/>
    <property type="evidence" value="ECO:0007669"/>
    <property type="project" value="TreeGrafter"/>
</dbReference>
<dbReference type="Gene3D" id="3.10.129.110">
    <property type="entry name" value="Polyketide synthase dehydratase"/>
    <property type="match status" value="1"/>
</dbReference>
<keyword evidence="3" id="KW-0808">Transferase</keyword>
<dbReference type="Gene3D" id="3.40.47.10">
    <property type="match status" value="1"/>
</dbReference>
<dbReference type="InterPro" id="IPR016035">
    <property type="entry name" value="Acyl_Trfase/lysoPLipase"/>
</dbReference>
<dbReference type="PROSITE" id="PS00606">
    <property type="entry name" value="KS3_1"/>
    <property type="match status" value="1"/>
</dbReference>
<dbReference type="SMART" id="SM00825">
    <property type="entry name" value="PKS_KS"/>
    <property type="match status" value="1"/>
</dbReference>
<accession>A0A3N2PJ38</accession>
<evidence type="ECO:0000313" key="10">
    <source>
        <dbReference type="EMBL" id="ROT34557.1"/>
    </source>
</evidence>
<dbReference type="PROSITE" id="PS52004">
    <property type="entry name" value="KS3_2"/>
    <property type="match status" value="1"/>
</dbReference>
<dbReference type="InterPro" id="IPR014030">
    <property type="entry name" value="Ketoacyl_synth_N"/>
</dbReference>
<dbReference type="GeneID" id="39581221"/>
<evidence type="ECO:0000256" key="2">
    <source>
        <dbReference type="ARBA" id="ARBA00022553"/>
    </source>
</evidence>